<dbReference type="GO" id="GO:0015074">
    <property type="term" value="P:DNA integration"/>
    <property type="evidence" value="ECO:0007669"/>
    <property type="project" value="InterPro"/>
</dbReference>
<dbReference type="InterPro" id="IPR012337">
    <property type="entry name" value="RNaseH-like_sf"/>
</dbReference>
<sequence length="184" mass="21655">MFLIDGLLYHREKNTSSLKVIDRDHIPLILQELHDFPYMGKMSEDRTKERVARPDEWPQFWTNLYDILGTRPEFSTAYHPQTDGVSERIIQTIEDIIRRISAYGIEYKGHDWITFLPEIQLAYNTSQHSITGKLPSIVEKVCNPLMPVDHSKKDLLTIHPNSKDFYDMWKREFDTASRCIAEEN</sequence>
<comment type="caution">
    <text evidence="3">The sequence shown here is derived from an EMBL/GenBank/DDBJ whole genome shotgun (WGS) entry which is preliminary data.</text>
</comment>
<gene>
    <name evidence="3" type="ORF">O181_038991</name>
</gene>
<proteinExistence type="predicted"/>
<name>A0A9Q3D8X8_9BASI</name>
<evidence type="ECO:0000313" key="4">
    <source>
        <dbReference type="Proteomes" id="UP000765509"/>
    </source>
</evidence>
<reference evidence="3" key="1">
    <citation type="submission" date="2021-03" db="EMBL/GenBank/DDBJ databases">
        <title>Draft genome sequence of rust myrtle Austropuccinia psidii MF-1, a brazilian biotype.</title>
        <authorList>
            <person name="Quecine M.C."/>
            <person name="Pachon D.M.R."/>
            <person name="Bonatelli M.L."/>
            <person name="Correr F.H."/>
            <person name="Franceschini L.M."/>
            <person name="Leite T.F."/>
            <person name="Margarido G.R.A."/>
            <person name="Almeida C.A."/>
            <person name="Ferrarezi J.A."/>
            <person name="Labate C.A."/>
        </authorList>
    </citation>
    <scope>NUCLEOTIDE SEQUENCE</scope>
    <source>
        <strain evidence="3">MF-1</strain>
    </source>
</reference>
<feature type="domain" description="Integrase catalytic" evidence="2">
    <location>
        <begin position="68"/>
        <end position="143"/>
    </location>
</feature>
<dbReference type="InterPro" id="IPR036397">
    <property type="entry name" value="RNaseH_sf"/>
</dbReference>
<dbReference type="SUPFAM" id="SSF53098">
    <property type="entry name" value="Ribonuclease H-like"/>
    <property type="match status" value="1"/>
</dbReference>
<dbReference type="GO" id="GO:0003723">
    <property type="term" value="F:RNA binding"/>
    <property type="evidence" value="ECO:0007669"/>
    <property type="project" value="UniProtKB-KW"/>
</dbReference>
<dbReference type="Proteomes" id="UP000765509">
    <property type="component" value="Unassembled WGS sequence"/>
</dbReference>
<dbReference type="Gene3D" id="3.30.420.10">
    <property type="entry name" value="Ribonuclease H-like superfamily/Ribonuclease H"/>
    <property type="match status" value="1"/>
</dbReference>
<evidence type="ECO:0000259" key="2">
    <source>
        <dbReference type="PROSITE" id="PS50994"/>
    </source>
</evidence>
<organism evidence="3 4">
    <name type="scientific">Austropuccinia psidii MF-1</name>
    <dbReference type="NCBI Taxonomy" id="1389203"/>
    <lineage>
        <taxon>Eukaryota</taxon>
        <taxon>Fungi</taxon>
        <taxon>Dikarya</taxon>
        <taxon>Basidiomycota</taxon>
        <taxon>Pucciniomycotina</taxon>
        <taxon>Pucciniomycetes</taxon>
        <taxon>Pucciniales</taxon>
        <taxon>Sphaerophragmiaceae</taxon>
        <taxon>Austropuccinia</taxon>
    </lineage>
</organism>
<dbReference type="AlphaFoldDB" id="A0A9Q3D8X8"/>
<dbReference type="GO" id="GO:0005634">
    <property type="term" value="C:nucleus"/>
    <property type="evidence" value="ECO:0007669"/>
    <property type="project" value="UniProtKB-ARBA"/>
</dbReference>
<keyword evidence="1" id="KW-0694">RNA-binding</keyword>
<evidence type="ECO:0000313" key="3">
    <source>
        <dbReference type="EMBL" id="MBW0499276.1"/>
    </source>
</evidence>
<protein>
    <recommendedName>
        <fullName evidence="2">Integrase catalytic domain-containing protein</fullName>
    </recommendedName>
</protein>
<dbReference type="PROSITE" id="PS50994">
    <property type="entry name" value="INTEGRASE"/>
    <property type="match status" value="1"/>
</dbReference>
<evidence type="ECO:0000256" key="1">
    <source>
        <dbReference type="ARBA" id="ARBA00022884"/>
    </source>
</evidence>
<dbReference type="EMBL" id="AVOT02015187">
    <property type="protein sequence ID" value="MBW0499276.1"/>
    <property type="molecule type" value="Genomic_DNA"/>
</dbReference>
<dbReference type="InterPro" id="IPR001584">
    <property type="entry name" value="Integrase_cat-core"/>
</dbReference>
<dbReference type="PANTHER" id="PTHR47266">
    <property type="entry name" value="ENDONUCLEASE-RELATED"/>
    <property type="match status" value="1"/>
</dbReference>
<dbReference type="InterPro" id="IPR052160">
    <property type="entry name" value="Gypsy_RT_Integrase-like"/>
</dbReference>
<keyword evidence="4" id="KW-1185">Reference proteome</keyword>
<accession>A0A9Q3D8X8</accession>